<comment type="caution">
    <text evidence="2">The sequence shown here is derived from an EMBL/GenBank/DDBJ whole genome shotgun (WGS) entry which is preliminary data.</text>
</comment>
<dbReference type="Proteomes" id="UP000320857">
    <property type="component" value="Unassembled WGS sequence"/>
</dbReference>
<protein>
    <recommendedName>
        <fullName evidence="4">ATP-grasp domain-containing protein</fullName>
    </recommendedName>
</protein>
<dbReference type="EMBL" id="VJYK02000435">
    <property type="protein sequence ID" value="MQS05111.1"/>
    <property type="molecule type" value="Genomic_DNA"/>
</dbReference>
<evidence type="ECO:0008006" key="4">
    <source>
        <dbReference type="Google" id="ProtNLM"/>
    </source>
</evidence>
<organism evidence="2 3">
    <name type="scientific">Streptomyces alkaliterrae</name>
    <dbReference type="NCBI Taxonomy" id="2213162"/>
    <lineage>
        <taxon>Bacteria</taxon>
        <taxon>Bacillati</taxon>
        <taxon>Actinomycetota</taxon>
        <taxon>Actinomycetes</taxon>
        <taxon>Kitasatosporales</taxon>
        <taxon>Streptomycetaceae</taxon>
        <taxon>Streptomyces</taxon>
    </lineage>
</organism>
<dbReference type="AlphaFoldDB" id="A0A5P0YXV8"/>
<evidence type="ECO:0000313" key="2">
    <source>
        <dbReference type="EMBL" id="MQS05111.1"/>
    </source>
</evidence>
<proteinExistence type="predicted"/>
<reference evidence="2 3" key="1">
    <citation type="submission" date="2019-10" db="EMBL/GenBank/DDBJ databases">
        <title>Streptomyces sp. nov., a novel actinobacterium isolated from alkaline environment.</title>
        <authorList>
            <person name="Golinska P."/>
        </authorList>
    </citation>
    <scope>NUCLEOTIDE SEQUENCE [LARGE SCALE GENOMIC DNA]</scope>
    <source>
        <strain evidence="2 3">OF1</strain>
    </source>
</reference>
<keyword evidence="3" id="KW-1185">Reference proteome</keyword>
<dbReference type="RefSeq" id="WP_143651295.1">
    <property type="nucleotide sequence ID" value="NZ_VJYK02000435.1"/>
</dbReference>
<evidence type="ECO:0000313" key="3">
    <source>
        <dbReference type="Proteomes" id="UP000320857"/>
    </source>
</evidence>
<name>A0A5P0YXV8_9ACTN</name>
<accession>A0A5P0YXV8</accession>
<gene>
    <name evidence="2" type="ORF">FNX44_025335</name>
</gene>
<dbReference type="OrthoDB" id="5483448at2"/>
<evidence type="ECO:0000256" key="1">
    <source>
        <dbReference type="SAM" id="MobiDB-lite"/>
    </source>
</evidence>
<feature type="region of interest" description="Disordered" evidence="1">
    <location>
        <begin position="197"/>
        <end position="216"/>
    </location>
</feature>
<sequence>MASMDTEVPALLLRLDGNPFHHGTLGAVRTLGRAGVETHVLLDEPAGPVLRSRHLYRAHRRPAGATVDHPRLLDELRRIAALIGRRAVLLAMDDRGAIAVARLATELTDHYLLPSIPAELPEQLTDKSELALLCARLNVPHPATRLPGTAAEAAAALEEMGGRAVAKWVRPWLLPPDSGLRGTSLVPDVSGLFGRPSLVHSRTTSPAWPTEVKERQ</sequence>